<dbReference type="SUPFAM" id="SSF141000">
    <property type="entry name" value="Glu-tRNAGln amidotransferase C subunit"/>
    <property type="match status" value="1"/>
</dbReference>
<dbReference type="PANTHER" id="PTHR15004">
    <property type="entry name" value="GLUTAMYL-TRNA(GLN) AMIDOTRANSFERASE SUBUNIT C, MITOCHONDRIAL"/>
    <property type="match status" value="1"/>
</dbReference>
<dbReference type="AlphaFoldDB" id="A0A8S0YWH5"/>
<accession>A0A8S0YWH5</accession>
<evidence type="ECO:0000256" key="2">
    <source>
        <dbReference type="ARBA" id="ARBA00023128"/>
    </source>
</evidence>
<evidence type="ECO:0008006" key="5">
    <source>
        <dbReference type="Google" id="ProtNLM"/>
    </source>
</evidence>
<dbReference type="SUPFAM" id="SSF52954">
    <property type="entry name" value="Class II aaRS ABD-related"/>
    <property type="match status" value="1"/>
</dbReference>
<reference evidence="3 4" key="1">
    <citation type="submission" date="2020-04" db="EMBL/GenBank/DDBJ databases">
        <authorList>
            <person name="Wallbank WR R."/>
            <person name="Pardo Diaz C."/>
            <person name="Kozak K."/>
            <person name="Martin S."/>
            <person name="Jiggins C."/>
            <person name="Moest M."/>
            <person name="Warren A I."/>
            <person name="Byers J.R.P. K."/>
            <person name="Montejo-Kovacevich G."/>
            <person name="Yen C E."/>
        </authorList>
    </citation>
    <scope>NUCLEOTIDE SEQUENCE [LARGE SCALE GENOMIC DNA]</scope>
</reference>
<dbReference type="GO" id="GO:0030956">
    <property type="term" value="C:glutamyl-tRNA(Gln) amidotransferase complex"/>
    <property type="evidence" value="ECO:0007669"/>
    <property type="project" value="TreeGrafter"/>
</dbReference>
<dbReference type="Gene3D" id="3.30.930.10">
    <property type="entry name" value="Bira Bifunctional Protein, Domain 2"/>
    <property type="match status" value="1"/>
</dbReference>
<evidence type="ECO:0000313" key="4">
    <source>
        <dbReference type="Proteomes" id="UP000494256"/>
    </source>
</evidence>
<comment type="caution">
    <text evidence="3">The sequence shown here is derived from an EMBL/GenBank/DDBJ whole genome shotgun (WGS) entry which is preliminary data.</text>
</comment>
<dbReference type="GO" id="GO:0070681">
    <property type="term" value="P:glutaminyl-tRNAGln biosynthesis via transamidation"/>
    <property type="evidence" value="ECO:0007669"/>
    <property type="project" value="TreeGrafter"/>
</dbReference>
<dbReference type="OrthoDB" id="3000483at2759"/>
<keyword evidence="1" id="KW-0547">Nucleotide-binding</keyword>
<dbReference type="GO" id="GO:0032543">
    <property type="term" value="P:mitochondrial translation"/>
    <property type="evidence" value="ECO:0007669"/>
    <property type="project" value="TreeGrafter"/>
</dbReference>
<dbReference type="Proteomes" id="UP000494256">
    <property type="component" value="Unassembled WGS sequence"/>
</dbReference>
<evidence type="ECO:0000256" key="1">
    <source>
        <dbReference type="ARBA" id="ARBA00022741"/>
    </source>
</evidence>
<dbReference type="InterPro" id="IPR036113">
    <property type="entry name" value="Asp/Glu-ADT_sf_sub_c"/>
</dbReference>
<dbReference type="EMBL" id="CADEBD010000171">
    <property type="protein sequence ID" value="CAB3224120.1"/>
    <property type="molecule type" value="Genomic_DNA"/>
</dbReference>
<dbReference type="PANTHER" id="PTHR15004:SF0">
    <property type="entry name" value="GLUTAMYL-TRNA(GLN) AMIDOTRANSFERASE SUBUNIT C, MITOCHONDRIAL"/>
    <property type="match status" value="1"/>
</dbReference>
<dbReference type="GO" id="GO:0000166">
    <property type="term" value="F:nucleotide binding"/>
    <property type="evidence" value="ECO:0007669"/>
    <property type="project" value="UniProtKB-KW"/>
</dbReference>
<dbReference type="GO" id="GO:0006450">
    <property type="term" value="P:regulation of translational fidelity"/>
    <property type="evidence" value="ECO:0007669"/>
    <property type="project" value="InterPro"/>
</dbReference>
<dbReference type="Gene3D" id="3.40.50.800">
    <property type="entry name" value="Anticodon-binding domain"/>
    <property type="match status" value="1"/>
</dbReference>
<dbReference type="InterPro" id="IPR036621">
    <property type="entry name" value="Anticodon-bd_dom_sf"/>
</dbReference>
<organism evidence="3 4">
    <name type="scientific">Arctia plantaginis</name>
    <name type="common">Wood tiger moth</name>
    <name type="synonym">Phalaena plantaginis</name>
    <dbReference type="NCBI Taxonomy" id="874455"/>
    <lineage>
        <taxon>Eukaryota</taxon>
        <taxon>Metazoa</taxon>
        <taxon>Ecdysozoa</taxon>
        <taxon>Arthropoda</taxon>
        <taxon>Hexapoda</taxon>
        <taxon>Insecta</taxon>
        <taxon>Pterygota</taxon>
        <taxon>Neoptera</taxon>
        <taxon>Endopterygota</taxon>
        <taxon>Lepidoptera</taxon>
        <taxon>Glossata</taxon>
        <taxon>Ditrysia</taxon>
        <taxon>Noctuoidea</taxon>
        <taxon>Erebidae</taxon>
        <taxon>Arctiinae</taxon>
        <taxon>Arctia</taxon>
    </lineage>
</organism>
<dbReference type="InterPro" id="IPR045864">
    <property type="entry name" value="aa-tRNA-synth_II/BPL/LPL"/>
</dbReference>
<proteinExistence type="predicted"/>
<name>A0A8S0YWH5_ARCPL</name>
<evidence type="ECO:0000313" key="3">
    <source>
        <dbReference type="EMBL" id="CAB3224120.1"/>
    </source>
</evidence>
<dbReference type="GO" id="GO:0005739">
    <property type="term" value="C:mitochondrion"/>
    <property type="evidence" value="ECO:0007669"/>
    <property type="project" value="TreeGrafter"/>
</dbReference>
<dbReference type="InterPro" id="IPR003837">
    <property type="entry name" value="GatC"/>
</dbReference>
<gene>
    <name evidence="3" type="ORF">APLA_LOCUS1720</name>
</gene>
<sequence>MIFIFTTRTTRYWHLMNALRRNLNSKVPLTPVSTLENENYGPAKVDRNTISLLERLSLVKYDTPEGVKILEDSITFANKILHINTTGVEPLYSVLEDKNLTLREDKITQGNCQKDILKNAVDPQDFKEDFFFKYNFMDEHISKLSKSNLQFYLMVPQQDAMQYFIKWQRYRKYWWSSISTTPGLFSINDIKYEEKSANVDIVAKLPCGDQAVENVAIIFKKNEKSSCLCCSMSLENALYILLLDGMNNNSGDQYLRLHRKTAPFKISFALDCNGPDSRDMLKELATLLHHKLESNRISAWLPDFTLSHEPQIKDNMHLGVIYTAILCEETLKNGIFRLMSSSTMLGEQVHVADFHKYAAILFEK</sequence>
<protein>
    <recommendedName>
        <fullName evidence="5">DNA polymerase subunit gamma-2, mitochondrial</fullName>
    </recommendedName>
</protein>
<keyword evidence="2" id="KW-0496">Mitochondrion</keyword>
<dbReference type="Pfam" id="PF02686">
    <property type="entry name" value="GatC"/>
    <property type="match status" value="1"/>
</dbReference>